<sequence length="330" mass="37110">MSPQFSVQLWRTRVVIVIQGGAAFGYQLHKDPGSLPVRDVIRRALDLGVRTFDTSPYYDPSEVLLGEAFSHPDITSRYTRDDYILMTKVGRIAASHFDYSPDWIRYSVRRSLERFKTPHLDVVFCHIVARLARERYGRPLDVVQNWAQLTLQNMRLKKEGMVALRGAGIDCVCSSSPLAIGLLRSQGVPQGNLGDFHPAPPGLRVAAQLAADWVKTQGESLASLALRFAFSESLARDTPPFISIIFGAGTIAEVKENVAAAMSVHESLPQTFQNFRKPAKLNKTQVERDRVLIGEVRRILGHWIDYSFTSPEEGWDIQTKKMEPHVKPRL</sequence>
<dbReference type="GO" id="GO:0070485">
    <property type="term" value="P:dehydro-D-arabinono-1,4-lactone biosynthetic process"/>
    <property type="evidence" value="ECO:0007669"/>
    <property type="project" value="TreeGrafter"/>
</dbReference>
<dbReference type="Gene3D" id="3.20.20.100">
    <property type="entry name" value="NADP-dependent oxidoreductase domain"/>
    <property type="match status" value="2"/>
</dbReference>
<dbReference type="OrthoDB" id="5286008at2759"/>
<evidence type="ECO:0000256" key="1">
    <source>
        <dbReference type="ARBA" id="ARBA00023002"/>
    </source>
</evidence>
<name>A0A8E2FDC7_9PEZI</name>
<dbReference type="InterPro" id="IPR023210">
    <property type="entry name" value="NADP_OxRdtase_dom"/>
</dbReference>
<feature type="domain" description="NADP-dependent oxidoreductase" evidence="2">
    <location>
        <begin position="38"/>
        <end position="129"/>
    </location>
</feature>
<dbReference type="EMBL" id="KV748505">
    <property type="protein sequence ID" value="OCL14949.1"/>
    <property type="molecule type" value="Genomic_DNA"/>
</dbReference>
<dbReference type="SUPFAM" id="SSF51430">
    <property type="entry name" value="NAD(P)-linked oxidoreductase"/>
    <property type="match status" value="1"/>
</dbReference>
<dbReference type="Pfam" id="PF00248">
    <property type="entry name" value="Aldo_ket_red"/>
    <property type="match status" value="2"/>
</dbReference>
<reference evidence="3 4" key="1">
    <citation type="journal article" date="2016" name="Nat. Commun.">
        <title>Ectomycorrhizal ecology is imprinted in the genome of the dominant symbiotic fungus Cenococcum geophilum.</title>
        <authorList>
            <consortium name="DOE Joint Genome Institute"/>
            <person name="Peter M."/>
            <person name="Kohler A."/>
            <person name="Ohm R.A."/>
            <person name="Kuo A."/>
            <person name="Krutzmann J."/>
            <person name="Morin E."/>
            <person name="Arend M."/>
            <person name="Barry K.W."/>
            <person name="Binder M."/>
            <person name="Choi C."/>
            <person name="Clum A."/>
            <person name="Copeland A."/>
            <person name="Grisel N."/>
            <person name="Haridas S."/>
            <person name="Kipfer T."/>
            <person name="LaButti K."/>
            <person name="Lindquist E."/>
            <person name="Lipzen A."/>
            <person name="Maire R."/>
            <person name="Meier B."/>
            <person name="Mihaltcheva S."/>
            <person name="Molinier V."/>
            <person name="Murat C."/>
            <person name="Poggeler S."/>
            <person name="Quandt C.A."/>
            <person name="Sperisen C."/>
            <person name="Tritt A."/>
            <person name="Tisserant E."/>
            <person name="Crous P.W."/>
            <person name="Henrissat B."/>
            <person name="Nehls U."/>
            <person name="Egli S."/>
            <person name="Spatafora J.W."/>
            <person name="Grigoriev I.V."/>
            <person name="Martin F.M."/>
        </authorList>
    </citation>
    <scope>NUCLEOTIDE SEQUENCE [LARGE SCALE GENOMIC DNA]</scope>
    <source>
        <strain evidence="3 4">CBS 207.34</strain>
    </source>
</reference>
<dbReference type="GO" id="GO:0045290">
    <property type="term" value="F:D-arabinose 1-dehydrogenase [NAD(P)+] activity"/>
    <property type="evidence" value="ECO:0007669"/>
    <property type="project" value="TreeGrafter"/>
</dbReference>
<keyword evidence="4" id="KW-1185">Reference proteome</keyword>
<dbReference type="InterPro" id="IPR020471">
    <property type="entry name" value="AKR"/>
</dbReference>
<dbReference type="InterPro" id="IPR036812">
    <property type="entry name" value="NAD(P)_OxRdtase_dom_sf"/>
</dbReference>
<dbReference type="Proteomes" id="UP000250140">
    <property type="component" value="Unassembled WGS sequence"/>
</dbReference>
<accession>A0A8E2FDC7</accession>
<evidence type="ECO:0000259" key="2">
    <source>
        <dbReference type="Pfam" id="PF00248"/>
    </source>
</evidence>
<protein>
    <submittedName>
        <fullName evidence="3">Aldo/keto reductase</fullName>
    </submittedName>
</protein>
<dbReference type="PANTHER" id="PTHR42686">
    <property type="entry name" value="GH17980P-RELATED"/>
    <property type="match status" value="1"/>
</dbReference>
<feature type="domain" description="NADP-dependent oxidoreductase" evidence="2">
    <location>
        <begin position="139"/>
        <end position="261"/>
    </location>
</feature>
<proteinExistence type="predicted"/>
<organism evidence="3 4">
    <name type="scientific">Glonium stellatum</name>
    <dbReference type="NCBI Taxonomy" id="574774"/>
    <lineage>
        <taxon>Eukaryota</taxon>
        <taxon>Fungi</taxon>
        <taxon>Dikarya</taxon>
        <taxon>Ascomycota</taxon>
        <taxon>Pezizomycotina</taxon>
        <taxon>Dothideomycetes</taxon>
        <taxon>Pleosporomycetidae</taxon>
        <taxon>Gloniales</taxon>
        <taxon>Gloniaceae</taxon>
        <taxon>Glonium</taxon>
    </lineage>
</organism>
<evidence type="ECO:0000313" key="4">
    <source>
        <dbReference type="Proteomes" id="UP000250140"/>
    </source>
</evidence>
<dbReference type="GO" id="GO:0005829">
    <property type="term" value="C:cytosol"/>
    <property type="evidence" value="ECO:0007669"/>
    <property type="project" value="TreeGrafter"/>
</dbReference>
<dbReference type="AlphaFoldDB" id="A0A8E2FDC7"/>
<evidence type="ECO:0000313" key="3">
    <source>
        <dbReference type="EMBL" id="OCL14949.1"/>
    </source>
</evidence>
<gene>
    <name evidence="3" type="ORF">AOQ84DRAFT_428658</name>
</gene>
<dbReference type="PANTHER" id="PTHR42686:SF1">
    <property type="entry name" value="GH17980P-RELATED"/>
    <property type="match status" value="1"/>
</dbReference>
<keyword evidence="1" id="KW-0560">Oxidoreductase</keyword>